<name>A0A5N6PGY7_9ASTR</name>
<dbReference type="AlphaFoldDB" id="A0A5N6PGY7"/>
<dbReference type="EMBL" id="SZYD01000004">
    <property type="protein sequence ID" value="KAD6453243.1"/>
    <property type="molecule type" value="Genomic_DNA"/>
</dbReference>
<comment type="caution">
    <text evidence="8">The sequence shown here is derived from an EMBL/GenBank/DDBJ whole genome shotgun (WGS) entry which is preliminary data.</text>
</comment>
<evidence type="ECO:0000259" key="7">
    <source>
        <dbReference type="PROSITE" id="PS50811"/>
    </source>
</evidence>
<accession>A0A5N6PGY7</accession>
<evidence type="ECO:0000256" key="4">
    <source>
        <dbReference type="ARBA" id="ARBA00023163"/>
    </source>
</evidence>
<organism evidence="8 9">
    <name type="scientific">Mikania micrantha</name>
    <name type="common">bitter vine</name>
    <dbReference type="NCBI Taxonomy" id="192012"/>
    <lineage>
        <taxon>Eukaryota</taxon>
        <taxon>Viridiplantae</taxon>
        <taxon>Streptophyta</taxon>
        <taxon>Embryophyta</taxon>
        <taxon>Tracheophyta</taxon>
        <taxon>Spermatophyta</taxon>
        <taxon>Magnoliopsida</taxon>
        <taxon>eudicotyledons</taxon>
        <taxon>Gunneridae</taxon>
        <taxon>Pentapetalae</taxon>
        <taxon>asterids</taxon>
        <taxon>campanulids</taxon>
        <taxon>Asterales</taxon>
        <taxon>Asteraceae</taxon>
        <taxon>Asteroideae</taxon>
        <taxon>Heliantheae alliance</taxon>
        <taxon>Eupatorieae</taxon>
        <taxon>Mikania</taxon>
    </lineage>
</organism>
<dbReference type="GO" id="GO:0005634">
    <property type="term" value="C:nucleus"/>
    <property type="evidence" value="ECO:0007669"/>
    <property type="project" value="UniProtKB-SubCell"/>
</dbReference>
<dbReference type="GO" id="GO:0009751">
    <property type="term" value="P:response to salicylic acid"/>
    <property type="evidence" value="ECO:0007669"/>
    <property type="project" value="UniProtKB-ARBA"/>
</dbReference>
<keyword evidence="2" id="KW-0805">Transcription regulation</keyword>
<dbReference type="GO" id="GO:0010193">
    <property type="term" value="P:response to ozone"/>
    <property type="evidence" value="ECO:0007669"/>
    <property type="project" value="UniProtKB-ARBA"/>
</dbReference>
<evidence type="ECO:0000313" key="9">
    <source>
        <dbReference type="Proteomes" id="UP000326396"/>
    </source>
</evidence>
<dbReference type="InterPro" id="IPR044810">
    <property type="entry name" value="WRKY_plant"/>
</dbReference>
<evidence type="ECO:0000313" key="8">
    <source>
        <dbReference type="EMBL" id="KAD6453243.1"/>
    </source>
</evidence>
<feature type="domain" description="WRKY" evidence="7">
    <location>
        <begin position="95"/>
        <end position="152"/>
    </location>
</feature>
<dbReference type="Pfam" id="PF03106">
    <property type="entry name" value="WRKY"/>
    <property type="match status" value="1"/>
</dbReference>
<dbReference type="PROSITE" id="PS50811">
    <property type="entry name" value="WRKY"/>
    <property type="match status" value="1"/>
</dbReference>
<gene>
    <name evidence="8" type="ORF">E3N88_07948</name>
</gene>
<protein>
    <recommendedName>
        <fullName evidence="7">WRKY domain-containing protein</fullName>
    </recommendedName>
</protein>
<evidence type="ECO:0000256" key="3">
    <source>
        <dbReference type="ARBA" id="ARBA00023125"/>
    </source>
</evidence>
<keyword evidence="5" id="KW-0539">Nucleus</keyword>
<dbReference type="SMART" id="SM00774">
    <property type="entry name" value="WRKY"/>
    <property type="match status" value="1"/>
</dbReference>
<proteinExistence type="inferred from homology"/>
<comment type="subcellular location">
    <subcellularLocation>
        <location evidence="1">Nucleus</location>
    </subcellularLocation>
</comment>
<evidence type="ECO:0000256" key="6">
    <source>
        <dbReference type="ARBA" id="ARBA00060850"/>
    </source>
</evidence>
<reference evidence="8 9" key="1">
    <citation type="submission" date="2019-05" db="EMBL/GenBank/DDBJ databases">
        <title>Mikania micrantha, genome provides insights into the molecular mechanism of rapid growth.</title>
        <authorList>
            <person name="Liu B."/>
        </authorList>
    </citation>
    <scope>NUCLEOTIDE SEQUENCE [LARGE SCALE GENOMIC DNA]</scope>
    <source>
        <strain evidence="8">NLD-2019</strain>
        <tissue evidence="8">Leaf</tissue>
    </source>
</reference>
<dbReference type="GO" id="GO:0010150">
    <property type="term" value="P:leaf senescence"/>
    <property type="evidence" value="ECO:0007669"/>
    <property type="project" value="UniProtKB-ARBA"/>
</dbReference>
<dbReference type="InterPro" id="IPR003657">
    <property type="entry name" value="WRKY_dom"/>
</dbReference>
<dbReference type="Proteomes" id="UP000326396">
    <property type="component" value="Linkage Group LG12"/>
</dbReference>
<dbReference type="InterPro" id="IPR036576">
    <property type="entry name" value="WRKY_dom_sf"/>
</dbReference>
<dbReference type="GO" id="GO:0042542">
    <property type="term" value="P:response to hydrogen peroxide"/>
    <property type="evidence" value="ECO:0007669"/>
    <property type="project" value="UniProtKB-ARBA"/>
</dbReference>
<keyword evidence="3" id="KW-0238">DNA-binding</keyword>
<keyword evidence="4" id="KW-0804">Transcription</keyword>
<sequence>METSQKRPLVKELTQGRELANQLQHHLDKTLSPQTSCDFLLEKILSSYEKALSMLTHLPDSDPYSSHHAKKRFSSSSSSSSLIVCSGAMVEGPPSDGYSWRKYGQKDILGANHPRAYYRCTHRHDQGCLATKQVQRSDEDSSVFEVTYRGRHTCIQALPKKKQQDNNNNKCMDRVFSFKAYKPHEEPLFPPFSFASTPIETQKLENLFCLGYNLQNSDSDLSDIINSAPNSVTNSPLGDLDWDLDLDLDLDQVDFDVTHSELQL</sequence>
<keyword evidence="9" id="KW-1185">Reference proteome</keyword>
<evidence type="ECO:0000256" key="2">
    <source>
        <dbReference type="ARBA" id="ARBA00023015"/>
    </source>
</evidence>
<dbReference type="Gene3D" id="2.20.25.80">
    <property type="entry name" value="WRKY domain"/>
    <property type="match status" value="1"/>
</dbReference>
<dbReference type="FunFam" id="2.20.25.80:FF:000009">
    <property type="entry name" value="WRKY transcription factor 53"/>
    <property type="match status" value="1"/>
</dbReference>
<comment type="similarity">
    <text evidence="6">Belongs to the WRKY group III family.</text>
</comment>
<dbReference type="SUPFAM" id="SSF118290">
    <property type="entry name" value="WRKY DNA-binding domain"/>
    <property type="match status" value="1"/>
</dbReference>
<evidence type="ECO:0000256" key="5">
    <source>
        <dbReference type="ARBA" id="ARBA00023242"/>
    </source>
</evidence>
<evidence type="ECO:0000256" key="1">
    <source>
        <dbReference type="ARBA" id="ARBA00004123"/>
    </source>
</evidence>
<dbReference type="PANTHER" id="PTHR32096:SF132">
    <property type="entry name" value="WRKY TRANSCRIPTION FACTOR 41-RELATED"/>
    <property type="match status" value="1"/>
</dbReference>
<dbReference type="PANTHER" id="PTHR32096">
    <property type="entry name" value="WRKY TRANSCRIPTION FACTOR 30-RELATED-RELATED"/>
    <property type="match status" value="1"/>
</dbReference>
<dbReference type="GO" id="GO:0000976">
    <property type="term" value="F:transcription cis-regulatory region binding"/>
    <property type="evidence" value="ECO:0007669"/>
    <property type="project" value="TreeGrafter"/>
</dbReference>
<dbReference type="OrthoDB" id="1888929at2759"/>
<dbReference type="GO" id="GO:0003700">
    <property type="term" value="F:DNA-binding transcription factor activity"/>
    <property type="evidence" value="ECO:0007669"/>
    <property type="project" value="InterPro"/>
</dbReference>